<dbReference type="EMBL" id="CAJMWZ010001632">
    <property type="protein sequence ID" value="CAE6439336.1"/>
    <property type="molecule type" value="Genomic_DNA"/>
</dbReference>
<dbReference type="AlphaFoldDB" id="A0A8H3AR82"/>
<organism evidence="1 2">
    <name type="scientific">Rhizoctonia solani</name>
    <dbReference type="NCBI Taxonomy" id="456999"/>
    <lineage>
        <taxon>Eukaryota</taxon>
        <taxon>Fungi</taxon>
        <taxon>Dikarya</taxon>
        <taxon>Basidiomycota</taxon>
        <taxon>Agaricomycotina</taxon>
        <taxon>Agaricomycetes</taxon>
        <taxon>Cantharellales</taxon>
        <taxon>Ceratobasidiaceae</taxon>
        <taxon>Rhizoctonia</taxon>
    </lineage>
</organism>
<proteinExistence type="predicted"/>
<comment type="caution">
    <text evidence="1">The sequence shown here is derived from an EMBL/GenBank/DDBJ whole genome shotgun (WGS) entry which is preliminary data.</text>
</comment>
<evidence type="ECO:0000313" key="1">
    <source>
        <dbReference type="EMBL" id="CAE6439336.1"/>
    </source>
</evidence>
<sequence length="204" mass="22753">MTTTTQPSYFAGLFDTVWSPVPETKVENQSLADTLFVPFEDKLPQHLSDDQIETDKVLLVLLYMIMDDIPRTTIHSILRSDSYDILVPSNISAAPYIAISYSDDTEEEHSAFISDTCPAQDSNFLTVPPPDVMEDYDEDEDEDPKLDWDVIAEDLETFLGAAGLDELEDLESAIELEDYFAGCDSRLEIITPLDTSGTNLIPSS</sequence>
<gene>
    <name evidence="1" type="ORF">RDB_LOCUS27427</name>
</gene>
<dbReference type="Proteomes" id="UP000663850">
    <property type="component" value="Unassembled WGS sequence"/>
</dbReference>
<evidence type="ECO:0000313" key="2">
    <source>
        <dbReference type="Proteomes" id="UP000663850"/>
    </source>
</evidence>
<protein>
    <submittedName>
        <fullName evidence="1">Uncharacterized protein</fullName>
    </submittedName>
</protein>
<reference evidence="1" key="1">
    <citation type="submission" date="2021-01" db="EMBL/GenBank/DDBJ databases">
        <authorList>
            <person name="Kaushik A."/>
        </authorList>
    </citation>
    <scope>NUCLEOTIDE SEQUENCE</scope>
    <source>
        <strain evidence="1">Type strain: AG8-Rh-89/</strain>
    </source>
</reference>
<accession>A0A8H3AR82</accession>
<name>A0A8H3AR82_9AGAM</name>